<comment type="similarity">
    <text evidence="1">Belongs to the CFAP97 family.</text>
</comment>
<feature type="region of interest" description="Disordered" evidence="2">
    <location>
        <begin position="34"/>
        <end position="70"/>
    </location>
</feature>
<dbReference type="Proteomes" id="UP000663872">
    <property type="component" value="Unassembled WGS sequence"/>
</dbReference>
<gene>
    <name evidence="6" type="ORF">FME351_LOCUS29805</name>
    <name evidence="4" type="ORF">GRG538_LOCUS1727</name>
    <name evidence="8" type="ORF">HFQ381_LOCUS11895</name>
    <name evidence="5" type="ORF">LUA448_LOCUS23101</name>
    <name evidence="10" type="ORF">QYT958_LOCUS36139</name>
    <name evidence="3" type="ORF">TIS948_LOCUS768</name>
    <name evidence="9" type="ORF">TSG867_LOCUS15568</name>
    <name evidence="7" type="ORF">UJA718_LOCUS3507</name>
</gene>
<keyword evidence="12" id="KW-1185">Reference proteome</keyword>
<dbReference type="Pfam" id="PF13879">
    <property type="entry name" value="Hmw_CFAP97"/>
    <property type="match status" value="1"/>
</dbReference>
<dbReference type="InterPro" id="IPR029488">
    <property type="entry name" value="Hmw/CFAP97"/>
</dbReference>
<evidence type="ECO:0000313" key="11">
    <source>
        <dbReference type="Proteomes" id="UP000663851"/>
    </source>
</evidence>
<sequence length="188" mass="21855">MAGYITLNRLSLVQLHCEERKQRAHLKKIAEMQQRSGVDNGKPTYFPHLNNNFNSQKKEKSKEIEKENNSKSKKLLEIMQSKATYSPSTQIHHTSPKRHHPTLTLSQDNAEFLERVSKVKGIYDTREWKRGYEEHKEHLRIGKNNKLFTPREIGVNRQRIASITTANSRRSTFSSSTMNLHRSSNNNA</sequence>
<dbReference type="Proteomes" id="UP000663848">
    <property type="component" value="Unassembled WGS sequence"/>
</dbReference>
<dbReference type="EMBL" id="CAJOBR010028326">
    <property type="protein sequence ID" value="CAF4980775.1"/>
    <property type="molecule type" value="Genomic_DNA"/>
</dbReference>
<dbReference type="EMBL" id="CAJNYT010000043">
    <property type="protein sequence ID" value="CAF3313529.1"/>
    <property type="molecule type" value="Genomic_DNA"/>
</dbReference>
<evidence type="ECO:0000313" key="9">
    <source>
        <dbReference type="EMBL" id="CAF4433758.1"/>
    </source>
</evidence>
<comment type="caution">
    <text evidence="8">The sequence shown here is derived from an EMBL/GenBank/DDBJ whole genome shotgun (WGS) entry which is preliminary data.</text>
</comment>
<dbReference type="EMBL" id="CAJOBP010000262">
    <property type="protein sequence ID" value="CAF4151630.1"/>
    <property type="molecule type" value="Genomic_DNA"/>
</dbReference>
<reference evidence="8" key="1">
    <citation type="submission" date="2021-02" db="EMBL/GenBank/DDBJ databases">
        <authorList>
            <person name="Nowell W R."/>
        </authorList>
    </citation>
    <scope>NUCLEOTIDE SEQUENCE</scope>
</reference>
<evidence type="ECO:0000313" key="8">
    <source>
        <dbReference type="EMBL" id="CAF4274812.1"/>
    </source>
</evidence>
<organism evidence="8 11">
    <name type="scientific">Rotaria socialis</name>
    <dbReference type="NCBI Taxonomy" id="392032"/>
    <lineage>
        <taxon>Eukaryota</taxon>
        <taxon>Metazoa</taxon>
        <taxon>Spiralia</taxon>
        <taxon>Gnathifera</taxon>
        <taxon>Rotifera</taxon>
        <taxon>Eurotatoria</taxon>
        <taxon>Bdelloidea</taxon>
        <taxon>Philodinida</taxon>
        <taxon>Philodinidae</taxon>
        <taxon>Rotaria</taxon>
    </lineage>
</organism>
<accession>A0A820GCA0</accession>
<evidence type="ECO:0000313" key="3">
    <source>
        <dbReference type="EMBL" id="CAF2987043.1"/>
    </source>
</evidence>
<dbReference type="Proteomes" id="UP000663869">
    <property type="component" value="Unassembled WGS sequence"/>
</dbReference>
<dbReference type="Proteomes" id="UP000663825">
    <property type="component" value="Unassembled WGS sequence"/>
</dbReference>
<evidence type="ECO:0000256" key="1">
    <source>
        <dbReference type="ARBA" id="ARBA00008315"/>
    </source>
</evidence>
<dbReference type="Proteomes" id="UP000663851">
    <property type="component" value="Unassembled WGS sequence"/>
</dbReference>
<evidence type="ECO:0000313" key="10">
    <source>
        <dbReference type="EMBL" id="CAF4980775.1"/>
    </source>
</evidence>
<dbReference type="Proteomes" id="UP000663862">
    <property type="component" value="Unassembled WGS sequence"/>
</dbReference>
<dbReference type="Proteomes" id="UP000663873">
    <property type="component" value="Unassembled WGS sequence"/>
</dbReference>
<dbReference type="AlphaFoldDB" id="A0A820GCA0"/>
<protein>
    <submittedName>
        <fullName evidence="8">Uncharacterized protein</fullName>
    </submittedName>
</protein>
<dbReference type="EMBL" id="CAJNYU010004201">
    <property type="protein sequence ID" value="CAF3733023.1"/>
    <property type="molecule type" value="Genomic_DNA"/>
</dbReference>
<evidence type="ECO:0000313" key="6">
    <source>
        <dbReference type="EMBL" id="CAF3733023.1"/>
    </source>
</evidence>
<evidence type="ECO:0000256" key="2">
    <source>
        <dbReference type="SAM" id="MobiDB-lite"/>
    </source>
</evidence>
<dbReference type="EMBL" id="CAJNYD010002974">
    <property type="protein sequence ID" value="CAF3467286.1"/>
    <property type="molecule type" value="Genomic_DNA"/>
</dbReference>
<evidence type="ECO:0000313" key="12">
    <source>
        <dbReference type="Proteomes" id="UP000663873"/>
    </source>
</evidence>
<dbReference type="Proteomes" id="UP000663833">
    <property type="component" value="Unassembled WGS sequence"/>
</dbReference>
<dbReference type="EMBL" id="CAJOBO010000700">
    <property type="protein sequence ID" value="CAF4274812.1"/>
    <property type="molecule type" value="Genomic_DNA"/>
</dbReference>
<dbReference type="OrthoDB" id="9986254at2759"/>
<evidence type="ECO:0000313" key="4">
    <source>
        <dbReference type="EMBL" id="CAF3313529.1"/>
    </source>
</evidence>
<proteinExistence type="inferred from homology"/>
<evidence type="ECO:0000313" key="5">
    <source>
        <dbReference type="EMBL" id="CAF3467286.1"/>
    </source>
</evidence>
<dbReference type="EMBL" id="CAJNXB010000020">
    <property type="protein sequence ID" value="CAF2987043.1"/>
    <property type="molecule type" value="Genomic_DNA"/>
</dbReference>
<dbReference type="EMBL" id="CAJOBQ010000915">
    <property type="protein sequence ID" value="CAF4433758.1"/>
    <property type="molecule type" value="Genomic_DNA"/>
</dbReference>
<feature type="compositionally biased region" description="Basic and acidic residues" evidence="2">
    <location>
        <begin position="56"/>
        <end position="70"/>
    </location>
</feature>
<evidence type="ECO:0000313" key="7">
    <source>
        <dbReference type="EMBL" id="CAF4151630.1"/>
    </source>
</evidence>
<name>A0A820GCA0_9BILA</name>
<feature type="region of interest" description="Disordered" evidence="2">
    <location>
        <begin position="169"/>
        <end position="188"/>
    </location>
</feature>